<name>A0ABM4UE89_COFAR</name>
<dbReference type="Proteomes" id="UP001652660">
    <property type="component" value="Chromosome 5e"/>
</dbReference>
<protein>
    <recommendedName>
        <fullName evidence="4">Aspartic peptidase DDI1-type domain-containing protein</fullName>
    </recommendedName>
</protein>
<dbReference type="RefSeq" id="XP_071905596.1">
    <property type="nucleotide sequence ID" value="XM_072049495.1"/>
</dbReference>
<gene>
    <name evidence="3" type="primary">LOC140006835</name>
</gene>
<dbReference type="InterPro" id="IPR021109">
    <property type="entry name" value="Peptidase_aspartic_dom_sf"/>
</dbReference>
<evidence type="ECO:0000313" key="2">
    <source>
        <dbReference type="Proteomes" id="UP001652660"/>
    </source>
</evidence>
<dbReference type="PANTHER" id="PTHR33067:SF15">
    <property type="entry name" value="RNA-DIRECTED DNA POLYMERASE"/>
    <property type="match status" value="1"/>
</dbReference>
<sequence>MASAINHLESQGQGRLPSKLEANPKNMSTMILRSGTKIEGSKLIIPRDKSDDQIKKEMEKEGFIKATFEVTPNAVIQVKSNLTFFPSRLEKSKKQDEEREILEVLQKVAINTPLLNAIKQVPKYVKFLKNLYVNKKKLRGDERVVMEENVLAVLQKKIAPKCRDPSMFPCRIGNTKIKKTMIDLGASINVMPKSIYTSLNLESLKETGIIIQLTDRTNAYPDGLVEDSLVQVNELVFPVDFNVLDMSDECSLNPSPVILGRPFLSTTRTKIDVSKGTLKMEFDRKIAHFNIFDEMKNLVNSHSLFAIHAVNPPVREFSEFDCRGQLEVATNMYRRLKATYDVKATKLKKRVT</sequence>
<dbReference type="Gene3D" id="2.40.70.10">
    <property type="entry name" value="Acid Proteases"/>
    <property type="match status" value="1"/>
</dbReference>
<dbReference type="GeneID" id="140006835"/>
<proteinExistence type="predicted"/>
<evidence type="ECO:0008006" key="4">
    <source>
        <dbReference type="Google" id="ProtNLM"/>
    </source>
</evidence>
<reference evidence="3" key="1">
    <citation type="submission" date="2025-08" db="UniProtKB">
        <authorList>
            <consortium name="RefSeq"/>
        </authorList>
    </citation>
    <scope>IDENTIFICATION</scope>
    <source>
        <tissue evidence="3">Leaves</tissue>
    </source>
</reference>
<feature type="region of interest" description="Disordered" evidence="1">
    <location>
        <begin position="1"/>
        <end position="24"/>
    </location>
</feature>
<accession>A0ABM4UE89</accession>
<dbReference type="CDD" id="cd00303">
    <property type="entry name" value="retropepsin_like"/>
    <property type="match status" value="1"/>
</dbReference>
<keyword evidence="2" id="KW-1185">Reference proteome</keyword>
<evidence type="ECO:0000313" key="3">
    <source>
        <dbReference type="RefSeq" id="XP_071905596.1"/>
    </source>
</evidence>
<evidence type="ECO:0000256" key="1">
    <source>
        <dbReference type="SAM" id="MobiDB-lite"/>
    </source>
</evidence>
<organism evidence="2 3">
    <name type="scientific">Coffea arabica</name>
    <name type="common">Arabian coffee</name>
    <dbReference type="NCBI Taxonomy" id="13443"/>
    <lineage>
        <taxon>Eukaryota</taxon>
        <taxon>Viridiplantae</taxon>
        <taxon>Streptophyta</taxon>
        <taxon>Embryophyta</taxon>
        <taxon>Tracheophyta</taxon>
        <taxon>Spermatophyta</taxon>
        <taxon>Magnoliopsida</taxon>
        <taxon>eudicotyledons</taxon>
        <taxon>Gunneridae</taxon>
        <taxon>Pentapetalae</taxon>
        <taxon>asterids</taxon>
        <taxon>lamiids</taxon>
        <taxon>Gentianales</taxon>
        <taxon>Rubiaceae</taxon>
        <taxon>Ixoroideae</taxon>
        <taxon>Gardenieae complex</taxon>
        <taxon>Bertiereae - Coffeeae clade</taxon>
        <taxon>Coffeeae</taxon>
        <taxon>Coffea</taxon>
    </lineage>
</organism>
<dbReference type="PANTHER" id="PTHR33067">
    <property type="entry name" value="RNA-DIRECTED DNA POLYMERASE-RELATED"/>
    <property type="match status" value="1"/>
</dbReference>